<comment type="caution">
    <text evidence="2">The sequence shown here is derived from an EMBL/GenBank/DDBJ whole genome shotgun (WGS) entry which is preliminary data.</text>
</comment>
<dbReference type="PANTHER" id="PTHR38468">
    <property type="entry name" value="SLL0939 PROTEIN"/>
    <property type="match status" value="1"/>
</dbReference>
<dbReference type="Proteomes" id="UP000292459">
    <property type="component" value="Unassembled WGS sequence"/>
</dbReference>
<dbReference type="AlphaFoldDB" id="A0A4Q7EE62"/>
<keyword evidence="1" id="KW-1133">Transmembrane helix</keyword>
<protein>
    <submittedName>
        <fullName evidence="2">DUF1622 domain-containing protein</fullName>
    </submittedName>
</protein>
<organism evidence="2 3">
    <name type="scientific">Leptolyngbya iicbica LK</name>
    <dbReference type="NCBI Taxonomy" id="2294035"/>
    <lineage>
        <taxon>Bacteria</taxon>
        <taxon>Bacillati</taxon>
        <taxon>Cyanobacteriota</taxon>
        <taxon>Cyanophyceae</taxon>
        <taxon>Leptolyngbyales</taxon>
        <taxon>Leptolyngbyaceae</taxon>
        <taxon>Leptolyngbya group</taxon>
        <taxon>Leptolyngbya</taxon>
        <taxon>Leptolyngbya iicbica</taxon>
    </lineage>
</organism>
<sequence>MEPELLQGWEHGLNWVVAWAKIILESISVFCVIFGLVKTGQLIGQTRRRMRRGEEFPFNQVRLKFGLWLAIALEFQLGADVLATTVTPSTEDLIRLAIIAIVRTFLNYFLGKELEAEMELDHRQQEHQARMAATYGSPAENG</sequence>
<evidence type="ECO:0000313" key="2">
    <source>
        <dbReference type="EMBL" id="RZM82094.1"/>
    </source>
</evidence>
<accession>A0A4Q7EE62</accession>
<feature type="transmembrane region" description="Helical" evidence="1">
    <location>
        <begin position="22"/>
        <end position="44"/>
    </location>
</feature>
<dbReference type="InterPro" id="IPR012427">
    <property type="entry name" value="DUF1622"/>
</dbReference>
<dbReference type="PANTHER" id="PTHR38468:SF1">
    <property type="entry name" value="SLL0939 PROTEIN"/>
    <property type="match status" value="1"/>
</dbReference>
<dbReference type="RefSeq" id="WP_044150862.1">
    <property type="nucleotide sequence ID" value="NZ_QVFV01000001.1"/>
</dbReference>
<reference evidence="2 3" key="1">
    <citation type="submission" date="2018-11" db="EMBL/GenBank/DDBJ databases">
        <title>Whole genome sequencing of an environmental sample.</title>
        <authorList>
            <person name="Sarangi A.N."/>
            <person name="Singh D."/>
            <person name="Tripathy S."/>
        </authorList>
    </citation>
    <scope>NUCLEOTIDE SEQUENCE [LARGE SCALE GENOMIC DNA]</scope>
    <source>
        <strain evidence="2 3">Lakshadweep</strain>
    </source>
</reference>
<keyword evidence="1" id="KW-0812">Transmembrane</keyword>
<dbReference type="EMBL" id="QVFV01000001">
    <property type="protein sequence ID" value="RZM82094.1"/>
    <property type="molecule type" value="Genomic_DNA"/>
</dbReference>
<name>A0A4Q7EE62_9CYAN</name>
<keyword evidence="1" id="KW-0472">Membrane</keyword>
<evidence type="ECO:0000313" key="3">
    <source>
        <dbReference type="Proteomes" id="UP000292459"/>
    </source>
</evidence>
<keyword evidence="3" id="KW-1185">Reference proteome</keyword>
<evidence type="ECO:0000256" key="1">
    <source>
        <dbReference type="SAM" id="Phobius"/>
    </source>
</evidence>
<dbReference type="Pfam" id="PF07784">
    <property type="entry name" value="DUF1622"/>
    <property type="match status" value="1"/>
</dbReference>
<dbReference type="OrthoDB" id="9812897at2"/>
<gene>
    <name evidence="2" type="ORF">DYY88_02200</name>
</gene>
<proteinExistence type="predicted"/>